<gene>
    <name evidence="1" type="ORF">N3K66_002864</name>
</gene>
<evidence type="ECO:0000313" key="2">
    <source>
        <dbReference type="Proteomes" id="UP001163324"/>
    </source>
</evidence>
<accession>A0ACC0V4G4</accession>
<proteinExistence type="predicted"/>
<organism evidence="1 2">
    <name type="scientific">Trichothecium roseum</name>
    <dbReference type="NCBI Taxonomy" id="47278"/>
    <lineage>
        <taxon>Eukaryota</taxon>
        <taxon>Fungi</taxon>
        <taxon>Dikarya</taxon>
        <taxon>Ascomycota</taxon>
        <taxon>Pezizomycotina</taxon>
        <taxon>Sordariomycetes</taxon>
        <taxon>Hypocreomycetidae</taxon>
        <taxon>Hypocreales</taxon>
        <taxon>Hypocreales incertae sedis</taxon>
        <taxon>Trichothecium</taxon>
    </lineage>
</organism>
<dbReference type="EMBL" id="CM047942">
    <property type="protein sequence ID" value="KAI9901047.1"/>
    <property type="molecule type" value="Genomic_DNA"/>
</dbReference>
<protein>
    <submittedName>
        <fullName evidence="1">Uncharacterized protein</fullName>
    </submittedName>
</protein>
<evidence type="ECO:0000313" key="1">
    <source>
        <dbReference type="EMBL" id="KAI9901047.1"/>
    </source>
</evidence>
<dbReference type="Proteomes" id="UP001163324">
    <property type="component" value="Chromosome 3"/>
</dbReference>
<keyword evidence="2" id="KW-1185">Reference proteome</keyword>
<sequence>MPISLYEEEEDTRYSFLDDYCNGAHPSILEALVKSNSSRQKGYGSDNYCKLATQRIREHMGRGDVDVFYVPNGTSANVISIAASLRAHEAVIAANSGHIVAREAGAIEAAGHKIIISGSCHGKITPEDVEQVLDSNWHFPHMAKPRMLYISNATELGTTYSRAELVALKDVCERNRLLLLMDGARLGAALAATGKTESNDLTMGDLADLTDIFWIGGTKNGALLGEAVVVSNPAIAEDFRFYIKQRGCLLSKSRVIGAQFAEFFRENLYLDTARRANEAAAALSGGIEAAGFPLWAGTETNQVFAVLPLGLVEALQRRFEFYVWEKLAGGSAAVVRLITTWETDPAEVAEFVRVIVSYAKTA</sequence>
<comment type="caution">
    <text evidence="1">The sequence shown here is derived from an EMBL/GenBank/DDBJ whole genome shotgun (WGS) entry which is preliminary data.</text>
</comment>
<name>A0ACC0V4G4_9HYPO</name>
<reference evidence="1" key="1">
    <citation type="submission" date="2022-10" db="EMBL/GenBank/DDBJ databases">
        <title>Complete Genome of Trichothecium roseum strain YXFP-22015, a Plant Pathogen Isolated from Citrus.</title>
        <authorList>
            <person name="Wang Y."/>
            <person name="Zhu L."/>
        </authorList>
    </citation>
    <scope>NUCLEOTIDE SEQUENCE</scope>
    <source>
        <strain evidence="1">YXFP-22015</strain>
    </source>
</reference>